<evidence type="ECO:0000256" key="4">
    <source>
        <dbReference type="ARBA" id="ARBA00022516"/>
    </source>
</evidence>
<evidence type="ECO:0000256" key="13">
    <source>
        <dbReference type="SAM" id="Phobius"/>
    </source>
</evidence>
<dbReference type="InterPro" id="IPR015876">
    <property type="entry name" value="Acyl-CoA_DS"/>
</dbReference>
<keyword evidence="8" id="KW-0560">Oxidoreductase</keyword>
<dbReference type="CDD" id="cd03505">
    <property type="entry name" value="Delta9-FADS-like"/>
    <property type="match status" value="1"/>
</dbReference>
<evidence type="ECO:0000256" key="6">
    <source>
        <dbReference type="ARBA" id="ARBA00022832"/>
    </source>
</evidence>
<accession>A0AAP0P5V6</accession>
<feature type="domain" description="Fatty acid desaturase" evidence="14">
    <location>
        <begin position="100"/>
        <end position="214"/>
    </location>
</feature>
<evidence type="ECO:0000259" key="14">
    <source>
        <dbReference type="Pfam" id="PF00487"/>
    </source>
</evidence>
<keyword evidence="16" id="KW-1185">Reference proteome</keyword>
<evidence type="ECO:0000256" key="5">
    <source>
        <dbReference type="ARBA" id="ARBA00022692"/>
    </source>
</evidence>
<dbReference type="PANTHER" id="PTHR11351:SF31">
    <property type="entry name" value="DESATURASE 1, ISOFORM A-RELATED"/>
    <property type="match status" value="1"/>
</dbReference>
<keyword evidence="4" id="KW-0444">Lipid biosynthesis</keyword>
<evidence type="ECO:0000256" key="2">
    <source>
        <dbReference type="ARBA" id="ARBA00005189"/>
    </source>
</evidence>
<keyword evidence="5 13" id="KW-0812">Transmembrane</keyword>
<dbReference type="GO" id="GO:0016717">
    <property type="term" value="F:oxidoreductase activity, acting on paired donors, with oxidation of a pair of donors resulting in the reduction of molecular oxygen to two molecules of water"/>
    <property type="evidence" value="ECO:0007669"/>
    <property type="project" value="InterPro"/>
</dbReference>
<evidence type="ECO:0000256" key="9">
    <source>
        <dbReference type="ARBA" id="ARBA00023004"/>
    </source>
</evidence>
<feature type="transmembrane region" description="Helical" evidence="13">
    <location>
        <begin position="41"/>
        <end position="60"/>
    </location>
</feature>
<protein>
    <recommendedName>
        <fullName evidence="14">Fatty acid desaturase domain-containing protein</fullName>
    </recommendedName>
</protein>
<keyword evidence="12" id="KW-0275">Fatty acid biosynthesis</keyword>
<dbReference type="GO" id="GO:0042761">
    <property type="term" value="P:very long-chain fatty acid biosynthetic process"/>
    <property type="evidence" value="ECO:0007669"/>
    <property type="project" value="TreeGrafter"/>
</dbReference>
<evidence type="ECO:0000256" key="8">
    <source>
        <dbReference type="ARBA" id="ARBA00023002"/>
    </source>
</evidence>
<organism evidence="15 16">
    <name type="scientific">Stephania japonica</name>
    <dbReference type="NCBI Taxonomy" id="461633"/>
    <lineage>
        <taxon>Eukaryota</taxon>
        <taxon>Viridiplantae</taxon>
        <taxon>Streptophyta</taxon>
        <taxon>Embryophyta</taxon>
        <taxon>Tracheophyta</taxon>
        <taxon>Spermatophyta</taxon>
        <taxon>Magnoliopsida</taxon>
        <taxon>Ranunculales</taxon>
        <taxon>Menispermaceae</taxon>
        <taxon>Menispermoideae</taxon>
        <taxon>Cissampelideae</taxon>
        <taxon>Stephania</taxon>
    </lineage>
</organism>
<dbReference type="EMBL" id="JBBNAE010000004">
    <property type="protein sequence ID" value="KAK9129385.1"/>
    <property type="molecule type" value="Genomic_DNA"/>
</dbReference>
<evidence type="ECO:0000313" key="16">
    <source>
        <dbReference type="Proteomes" id="UP001417504"/>
    </source>
</evidence>
<gene>
    <name evidence="15" type="ORF">Sjap_009872</name>
</gene>
<dbReference type="Proteomes" id="UP001417504">
    <property type="component" value="Unassembled WGS sequence"/>
</dbReference>
<keyword evidence="7 13" id="KW-1133">Transmembrane helix</keyword>
<keyword evidence="9" id="KW-0408">Iron</keyword>
<evidence type="ECO:0000256" key="3">
    <source>
        <dbReference type="ARBA" id="ARBA00009295"/>
    </source>
</evidence>
<dbReference type="AlphaFoldDB" id="A0AAP0P5V6"/>
<comment type="subcellular location">
    <subcellularLocation>
        <location evidence="1">Membrane</location>
        <topology evidence="1">Multi-pass membrane protein</topology>
    </subcellularLocation>
</comment>
<sequence length="294" mass="34264">MVAVEEKLASSPYYKIPFSDVVAKKRAKNTYWGRKWNIRDMIFGTVLLAMHGLCLFAPFYFNWKAFWLGVVLYWITGYGITISFHRNLAHSSFKLPKVLEYLFAYCASHAIQVAKRKNVVDLRKQFFYRFMRRTYLLHPIALGILLYKLGGMPFVAWGMGVRTVWLLHVTFLVNSACHIWGRRDWNTRDLSKNNWLVALFTFGEGWHNNHHAFEFSATFRQKWWEVDFGWCIIKLLESVGLATDVKVPSEAQKQKMMISSSKIMINSTNNFHARLDRNASNISNALKSCHNLCS</sequence>
<evidence type="ECO:0000256" key="1">
    <source>
        <dbReference type="ARBA" id="ARBA00004141"/>
    </source>
</evidence>
<feature type="transmembrane region" description="Helical" evidence="13">
    <location>
        <begin position="66"/>
        <end position="84"/>
    </location>
</feature>
<keyword evidence="10" id="KW-0443">Lipid metabolism</keyword>
<dbReference type="GO" id="GO:0005789">
    <property type="term" value="C:endoplasmic reticulum membrane"/>
    <property type="evidence" value="ECO:0007669"/>
    <property type="project" value="TreeGrafter"/>
</dbReference>
<keyword evidence="11 13" id="KW-0472">Membrane</keyword>
<keyword evidence="6" id="KW-0276">Fatty acid metabolism</keyword>
<evidence type="ECO:0000256" key="10">
    <source>
        <dbReference type="ARBA" id="ARBA00023098"/>
    </source>
</evidence>
<evidence type="ECO:0000256" key="11">
    <source>
        <dbReference type="ARBA" id="ARBA00023136"/>
    </source>
</evidence>
<reference evidence="15 16" key="1">
    <citation type="submission" date="2024-01" db="EMBL/GenBank/DDBJ databases">
        <title>Genome assemblies of Stephania.</title>
        <authorList>
            <person name="Yang L."/>
        </authorList>
    </citation>
    <scope>NUCLEOTIDE SEQUENCE [LARGE SCALE GENOMIC DNA]</scope>
    <source>
        <strain evidence="15">QJT</strain>
        <tissue evidence="15">Leaf</tissue>
    </source>
</reference>
<dbReference type="PANTHER" id="PTHR11351">
    <property type="entry name" value="ACYL-COA DESATURASE"/>
    <property type="match status" value="1"/>
</dbReference>
<dbReference type="Pfam" id="PF00487">
    <property type="entry name" value="FA_desaturase"/>
    <property type="match status" value="1"/>
</dbReference>
<evidence type="ECO:0000256" key="7">
    <source>
        <dbReference type="ARBA" id="ARBA00022989"/>
    </source>
</evidence>
<dbReference type="InterPro" id="IPR005804">
    <property type="entry name" value="FA_desaturase_dom"/>
</dbReference>
<comment type="similarity">
    <text evidence="3">Belongs to the fatty acid desaturase type 1 family.</text>
</comment>
<name>A0AAP0P5V6_9MAGN</name>
<evidence type="ECO:0000313" key="15">
    <source>
        <dbReference type="EMBL" id="KAK9129385.1"/>
    </source>
</evidence>
<comment type="caution">
    <text evidence="15">The sequence shown here is derived from an EMBL/GenBank/DDBJ whole genome shotgun (WGS) entry which is preliminary data.</text>
</comment>
<evidence type="ECO:0000256" key="12">
    <source>
        <dbReference type="ARBA" id="ARBA00023160"/>
    </source>
</evidence>
<feature type="transmembrane region" description="Helical" evidence="13">
    <location>
        <begin position="135"/>
        <end position="157"/>
    </location>
</feature>
<comment type="pathway">
    <text evidence="2">Lipid metabolism.</text>
</comment>
<proteinExistence type="inferred from homology"/>